<dbReference type="Proteomes" id="UP000288805">
    <property type="component" value="Unassembled WGS sequence"/>
</dbReference>
<dbReference type="EMBL" id="QGNW01001147">
    <property type="protein sequence ID" value="RVW53408.1"/>
    <property type="molecule type" value="Genomic_DNA"/>
</dbReference>
<evidence type="ECO:0000256" key="1">
    <source>
        <dbReference type="SAM" id="MobiDB-lite"/>
    </source>
</evidence>
<dbReference type="Gene3D" id="1.20.1280.50">
    <property type="match status" value="1"/>
</dbReference>
<comment type="caution">
    <text evidence="3">The sequence shown here is derived from an EMBL/GenBank/DDBJ whole genome shotgun (WGS) entry which is preliminary data.</text>
</comment>
<dbReference type="InterPro" id="IPR005174">
    <property type="entry name" value="KIB1-4_b-propeller"/>
</dbReference>
<evidence type="ECO:0000259" key="2">
    <source>
        <dbReference type="Pfam" id="PF03478"/>
    </source>
</evidence>
<dbReference type="PANTHER" id="PTHR33110">
    <property type="entry name" value="F-BOX/KELCH-REPEAT PROTEIN-RELATED"/>
    <property type="match status" value="1"/>
</dbReference>
<feature type="domain" description="KIB1-4 beta-propeller" evidence="2">
    <location>
        <begin position="120"/>
        <end position="247"/>
    </location>
</feature>
<feature type="compositionally biased region" description="Polar residues" evidence="1">
    <location>
        <begin position="10"/>
        <end position="19"/>
    </location>
</feature>
<sequence length="362" mass="41189">MAKGKRKTTGDTNPLQAIGSTVEGERKRSSKCGTKIRPWSDLLPDILRLIVQRLYLGDRIRFQAVCKGWLHLPITDIQPIEELPWIMNYAFTPTSSVCALFEPSRRLPHINRSKSDLRKPSKLFLAKVCASRAGWALFSKKAKEPVKFTSYFVYNPLSKEIISLPNLKWPYCNDVATFSSAPTSSDCVFFVPHHYKDGRVFISTYSIGNIEWKTWEFSASHRPIQSSGVVYLDGRQSMVGELTCFNIATQECKSLKRYLSWINFPRPPSHFLVYGGHLCVRWKAWKVSIVSRVISFGISAGEQTRMIANGVYYFSSNTPKFFTYGPASLGTKSASRVYRIPKVNDDSNESRIWIEPPPVKYS</sequence>
<evidence type="ECO:0000313" key="3">
    <source>
        <dbReference type="EMBL" id="RVW53408.1"/>
    </source>
</evidence>
<evidence type="ECO:0000313" key="4">
    <source>
        <dbReference type="Proteomes" id="UP000288805"/>
    </source>
</evidence>
<proteinExistence type="predicted"/>
<feature type="region of interest" description="Disordered" evidence="1">
    <location>
        <begin position="1"/>
        <end position="29"/>
    </location>
</feature>
<gene>
    <name evidence="3" type="primary">VvCHDh000259_6</name>
    <name evidence="3" type="ORF">CK203_084999</name>
</gene>
<accession>A0A438F082</accession>
<reference evidence="3 4" key="1">
    <citation type="journal article" date="2018" name="PLoS Genet.">
        <title>Population sequencing reveals clonal diversity and ancestral inbreeding in the grapevine cultivar Chardonnay.</title>
        <authorList>
            <person name="Roach M.J."/>
            <person name="Johnson D.L."/>
            <person name="Bohlmann J."/>
            <person name="van Vuuren H.J."/>
            <person name="Jones S.J."/>
            <person name="Pretorius I.S."/>
            <person name="Schmidt S.A."/>
            <person name="Borneman A.R."/>
        </authorList>
    </citation>
    <scope>NUCLEOTIDE SEQUENCE [LARGE SCALE GENOMIC DNA]</scope>
    <source>
        <strain evidence="4">cv. Chardonnay</strain>
        <tissue evidence="3">Leaf</tissue>
    </source>
</reference>
<dbReference type="Pfam" id="PF03478">
    <property type="entry name" value="Beta-prop_KIB1-4"/>
    <property type="match status" value="1"/>
</dbReference>
<name>A0A438F082_VITVI</name>
<dbReference type="AlphaFoldDB" id="A0A438F082"/>
<protein>
    <submittedName>
        <fullName evidence="3">F-box/kelch-repeat protein</fullName>
    </submittedName>
</protein>
<organism evidence="3 4">
    <name type="scientific">Vitis vinifera</name>
    <name type="common">Grape</name>
    <dbReference type="NCBI Taxonomy" id="29760"/>
    <lineage>
        <taxon>Eukaryota</taxon>
        <taxon>Viridiplantae</taxon>
        <taxon>Streptophyta</taxon>
        <taxon>Embryophyta</taxon>
        <taxon>Tracheophyta</taxon>
        <taxon>Spermatophyta</taxon>
        <taxon>Magnoliopsida</taxon>
        <taxon>eudicotyledons</taxon>
        <taxon>Gunneridae</taxon>
        <taxon>Pentapetalae</taxon>
        <taxon>rosids</taxon>
        <taxon>Vitales</taxon>
        <taxon>Vitaceae</taxon>
        <taxon>Viteae</taxon>
        <taxon>Vitis</taxon>
    </lineage>
</organism>